<evidence type="ECO:0000313" key="2">
    <source>
        <dbReference type="EMBL" id="MBT1710113.1"/>
    </source>
</evidence>
<keyword evidence="3" id="KW-1185">Reference proteome</keyword>
<gene>
    <name evidence="2" type="ORF">KK062_17840</name>
</gene>
<organism evidence="2 3">
    <name type="scientific">Dawidia cretensis</name>
    <dbReference type="NCBI Taxonomy" id="2782350"/>
    <lineage>
        <taxon>Bacteria</taxon>
        <taxon>Pseudomonadati</taxon>
        <taxon>Bacteroidota</taxon>
        <taxon>Cytophagia</taxon>
        <taxon>Cytophagales</taxon>
        <taxon>Chryseotaleaceae</taxon>
        <taxon>Dawidia</taxon>
    </lineage>
</organism>
<accession>A0AAP2GUX4</accession>
<comment type="caution">
    <text evidence="2">The sequence shown here is derived from an EMBL/GenBank/DDBJ whole genome shotgun (WGS) entry which is preliminary data.</text>
</comment>
<dbReference type="AlphaFoldDB" id="A0AAP2GUX4"/>
<sequence length="183" mass="20434">MRNFLSLCGFFALLVALNACTYDDGPEIVQGYRPVYNPLDITGIALQDAQPVRYPGKIYRYGAYLLINEYNRGIHLFDNKNPASPVPIGFIHILGNRELAIRDNVLYVDHLNHLVALSIDDFNTLVKIGSTPLGKELDPGRIMTSNMPPPPKGYYFDCVDPLKGYVTGWEPATLENPSCYAPK</sequence>
<dbReference type="EMBL" id="JAHESE010000019">
    <property type="protein sequence ID" value="MBT1710113.1"/>
    <property type="molecule type" value="Genomic_DNA"/>
</dbReference>
<reference evidence="2 3" key="1">
    <citation type="submission" date="2021-05" db="EMBL/GenBank/DDBJ databases">
        <title>A Polyphasic approach of four new species of the genus Ohtaekwangia: Ohtaekwangia histidinii sp. nov., Ohtaekwangia cretensis sp. nov., Ohtaekwangia indiensis sp. nov., Ohtaekwangia reichenbachii sp. nov. from diverse environment.</title>
        <authorList>
            <person name="Octaviana S."/>
        </authorList>
    </citation>
    <scope>NUCLEOTIDE SEQUENCE [LARGE SCALE GENOMIC DNA]</scope>
    <source>
        <strain evidence="2 3">PWU5</strain>
    </source>
</reference>
<protein>
    <recommendedName>
        <fullName evidence="4">LVIVD repeat-containing protein</fullName>
    </recommendedName>
</protein>
<feature type="chain" id="PRO_5042815021" description="LVIVD repeat-containing protein" evidence="1">
    <location>
        <begin position="22"/>
        <end position="183"/>
    </location>
</feature>
<proteinExistence type="predicted"/>
<dbReference type="Proteomes" id="UP001319080">
    <property type="component" value="Unassembled WGS sequence"/>
</dbReference>
<dbReference type="RefSeq" id="WP_254085690.1">
    <property type="nucleotide sequence ID" value="NZ_JAHESE010000019.1"/>
</dbReference>
<keyword evidence="1" id="KW-0732">Signal</keyword>
<evidence type="ECO:0000313" key="3">
    <source>
        <dbReference type="Proteomes" id="UP001319080"/>
    </source>
</evidence>
<evidence type="ECO:0000256" key="1">
    <source>
        <dbReference type="SAM" id="SignalP"/>
    </source>
</evidence>
<name>A0AAP2GUX4_9BACT</name>
<evidence type="ECO:0008006" key="4">
    <source>
        <dbReference type="Google" id="ProtNLM"/>
    </source>
</evidence>
<feature type="signal peptide" evidence="1">
    <location>
        <begin position="1"/>
        <end position="21"/>
    </location>
</feature>